<feature type="transmembrane region" description="Helical" evidence="8">
    <location>
        <begin position="810"/>
        <end position="839"/>
    </location>
</feature>
<gene>
    <name evidence="11" type="ORF">CLOHYLEM_05887</name>
</gene>
<keyword evidence="6 8" id="KW-0472">Membrane</keyword>
<feature type="domain" description="Mechanosensitive ion channel transmembrane helices 2/3" evidence="10">
    <location>
        <begin position="786"/>
        <end position="824"/>
    </location>
</feature>
<feature type="transmembrane region" description="Helical" evidence="8">
    <location>
        <begin position="616"/>
        <end position="637"/>
    </location>
</feature>
<evidence type="ECO:0000259" key="9">
    <source>
        <dbReference type="Pfam" id="PF00924"/>
    </source>
</evidence>
<reference evidence="11" key="1">
    <citation type="submission" date="2009-02" db="EMBL/GenBank/DDBJ databases">
        <authorList>
            <person name="Fulton L."/>
            <person name="Clifton S."/>
            <person name="Fulton B."/>
            <person name="Xu J."/>
            <person name="Minx P."/>
            <person name="Pepin K.H."/>
            <person name="Johnson M."/>
            <person name="Bhonagiri V."/>
            <person name="Nash W.E."/>
            <person name="Mardis E.R."/>
            <person name="Wilson R.K."/>
        </authorList>
    </citation>
    <scope>NUCLEOTIDE SEQUENCE [LARGE SCALE GENOMIC DNA]</scope>
    <source>
        <strain evidence="11">DSM 15053</strain>
    </source>
</reference>
<evidence type="ECO:0000256" key="4">
    <source>
        <dbReference type="ARBA" id="ARBA00022692"/>
    </source>
</evidence>
<organism evidence="11 12">
    <name type="scientific">[Clostridium] hylemonae DSM 15053</name>
    <dbReference type="NCBI Taxonomy" id="553973"/>
    <lineage>
        <taxon>Bacteria</taxon>
        <taxon>Bacillati</taxon>
        <taxon>Bacillota</taxon>
        <taxon>Clostridia</taxon>
        <taxon>Lachnospirales</taxon>
        <taxon>Lachnospiraceae</taxon>
    </lineage>
</organism>
<dbReference type="SUPFAM" id="SSF82689">
    <property type="entry name" value="Mechanosensitive channel protein MscS (YggB), C-terminal domain"/>
    <property type="match status" value="1"/>
</dbReference>
<dbReference type="Proteomes" id="UP000004893">
    <property type="component" value="Unassembled WGS sequence"/>
</dbReference>
<dbReference type="eggNOG" id="COG0668">
    <property type="taxonomic scope" value="Bacteria"/>
</dbReference>
<comment type="subcellular location">
    <subcellularLocation>
        <location evidence="1">Cell membrane</location>
        <topology evidence="1">Multi-pass membrane protein</topology>
    </subcellularLocation>
</comment>
<keyword evidence="5 8" id="KW-1133">Transmembrane helix</keyword>
<dbReference type="STRING" id="553973.CLOHYLEM_05887"/>
<evidence type="ECO:0000256" key="2">
    <source>
        <dbReference type="ARBA" id="ARBA00008017"/>
    </source>
</evidence>
<evidence type="ECO:0000256" key="6">
    <source>
        <dbReference type="ARBA" id="ARBA00023136"/>
    </source>
</evidence>
<reference evidence="11" key="2">
    <citation type="submission" date="2013-06" db="EMBL/GenBank/DDBJ databases">
        <title>Draft genome sequence of Clostridium hylemonae (DSM 15053).</title>
        <authorList>
            <person name="Sudarsanam P."/>
            <person name="Ley R."/>
            <person name="Guruge J."/>
            <person name="Turnbaugh P.J."/>
            <person name="Mahowald M."/>
            <person name="Liep D."/>
            <person name="Gordon J."/>
        </authorList>
    </citation>
    <scope>NUCLEOTIDE SEQUENCE</scope>
    <source>
        <strain evidence="11">DSM 15053</strain>
    </source>
</reference>
<dbReference type="InterPro" id="IPR010920">
    <property type="entry name" value="LSM_dom_sf"/>
</dbReference>
<dbReference type="HOGENOM" id="CLU_295068_0_0_9"/>
<keyword evidence="4 8" id="KW-0812">Transmembrane</keyword>
<feature type="transmembrane region" description="Helical" evidence="8">
    <location>
        <begin position="16"/>
        <end position="37"/>
    </location>
</feature>
<dbReference type="SUPFAM" id="SSF50182">
    <property type="entry name" value="Sm-like ribonucleoproteins"/>
    <property type="match status" value="1"/>
</dbReference>
<dbReference type="Pfam" id="PF00924">
    <property type="entry name" value="MS_channel_2nd"/>
    <property type="match status" value="1"/>
</dbReference>
<evidence type="ECO:0000313" key="11">
    <source>
        <dbReference type="EMBL" id="EEG73882.1"/>
    </source>
</evidence>
<dbReference type="SUPFAM" id="SSF82861">
    <property type="entry name" value="Mechanosensitive channel protein MscS (YggB), transmembrane region"/>
    <property type="match status" value="1"/>
</dbReference>
<dbReference type="InterPro" id="IPR011066">
    <property type="entry name" value="MscS_channel_C_sf"/>
</dbReference>
<feature type="region of interest" description="Disordered" evidence="7">
    <location>
        <begin position="992"/>
        <end position="1026"/>
    </location>
</feature>
<feature type="transmembrane region" description="Helical" evidence="8">
    <location>
        <begin position="343"/>
        <end position="364"/>
    </location>
</feature>
<dbReference type="PANTHER" id="PTHR30460:SF0">
    <property type="entry name" value="MODERATE CONDUCTANCE MECHANOSENSITIVE CHANNEL YBIO"/>
    <property type="match status" value="1"/>
</dbReference>
<accession>C0C168</accession>
<dbReference type="InterPro" id="IPR045276">
    <property type="entry name" value="YbiO_bact"/>
</dbReference>
<keyword evidence="3" id="KW-1003">Cell membrane</keyword>
<dbReference type="InterPro" id="IPR049142">
    <property type="entry name" value="MS_channel_1st"/>
</dbReference>
<evidence type="ECO:0000256" key="7">
    <source>
        <dbReference type="SAM" id="MobiDB-lite"/>
    </source>
</evidence>
<dbReference type="InterPro" id="IPR006685">
    <property type="entry name" value="MscS_channel_2nd"/>
</dbReference>
<dbReference type="InterPro" id="IPR023408">
    <property type="entry name" value="MscS_beta-dom_sf"/>
</dbReference>
<feature type="transmembrane region" description="Helical" evidence="8">
    <location>
        <begin position="287"/>
        <end position="309"/>
    </location>
</feature>
<dbReference type="Pfam" id="PF21088">
    <property type="entry name" value="MS_channel_1st"/>
    <property type="match status" value="1"/>
</dbReference>
<proteinExistence type="inferred from homology"/>
<comment type="caution">
    <text evidence="11">The sequence shown here is derived from an EMBL/GenBank/DDBJ whole genome shotgun (WGS) entry which is preliminary data.</text>
</comment>
<protein>
    <submittedName>
        <fullName evidence="11">Transporter, small conductance mechanosensitive ion channel MscS family protein</fullName>
    </submittedName>
</protein>
<dbReference type="AlphaFoldDB" id="C0C168"/>
<dbReference type="PANTHER" id="PTHR30460">
    <property type="entry name" value="MODERATE CONDUCTANCE MECHANOSENSITIVE CHANNEL YBIO"/>
    <property type="match status" value="1"/>
</dbReference>
<dbReference type="Gene3D" id="1.10.287.1260">
    <property type="match status" value="1"/>
</dbReference>
<evidence type="ECO:0000256" key="1">
    <source>
        <dbReference type="ARBA" id="ARBA00004651"/>
    </source>
</evidence>
<name>C0C168_9FIRM</name>
<feature type="transmembrane region" description="Helical" evidence="8">
    <location>
        <begin position="697"/>
        <end position="715"/>
    </location>
</feature>
<evidence type="ECO:0000313" key="12">
    <source>
        <dbReference type="Proteomes" id="UP000004893"/>
    </source>
</evidence>
<dbReference type="Gene3D" id="3.30.450.20">
    <property type="entry name" value="PAS domain"/>
    <property type="match status" value="1"/>
</dbReference>
<feature type="compositionally biased region" description="Basic and acidic residues" evidence="7">
    <location>
        <begin position="992"/>
        <end position="1016"/>
    </location>
</feature>
<evidence type="ECO:0000256" key="8">
    <source>
        <dbReference type="SAM" id="Phobius"/>
    </source>
</evidence>
<keyword evidence="12" id="KW-1185">Reference proteome</keyword>
<dbReference type="Gene3D" id="2.30.30.60">
    <property type="match status" value="1"/>
</dbReference>
<evidence type="ECO:0000256" key="3">
    <source>
        <dbReference type="ARBA" id="ARBA00022475"/>
    </source>
</evidence>
<feature type="transmembrane region" description="Helical" evidence="8">
    <location>
        <begin position="785"/>
        <end position="804"/>
    </location>
</feature>
<dbReference type="GO" id="GO:0008381">
    <property type="term" value="F:mechanosensitive monoatomic ion channel activity"/>
    <property type="evidence" value="ECO:0007669"/>
    <property type="project" value="InterPro"/>
</dbReference>
<dbReference type="Gene3D" id="3.30.70.100">
    <property type="match status" value="1"/>
</dbReference>
<feature type="domain" description="Mechanosensitive ion channel MscS" evidence="9">
    <location>
        <begin position="826"/>
        <end position="891"/>
    </location>
</feature>
<dbReference type="OrthoDB" id="9809206at2"/>
<dbReference type="EMBL" id="ABYI02000022">
    <property type="protein sequence ID" value="EEG73882.1"/>
    <property type="molecule type" value="Genomic_DNA"/>
</dbReference>
<dbReference type="GO" id="GO:0005886">
    <property type="term" value="C:plasma membrane"/>
    <property type="evidence" value="ECO:0007669"/>
    <property type="project" value="UniProtKB-SubCell"/>
</dbReference>
<evidence type="ECO:0000256" key="5">
    <source>
        <dbReference type="ARBA" id="ARBA00022989"/>
    </source>
</evidence>
<comment type="similarity">
    <text evidence="2">Belongs to the MscS (TC 1.A.23) family.</text>
</comment>
<dbReference type="InterPro" id="IPR011014">
    <property type="entry name" value="MscS_channel_TM-2"/>
</dbReference>
<sequence>MGLGGIKLSEKLKRKALLAVGAEIICLVLLGLFLLSMQTDLSVNDQKKNTEDKVHEMSSLLKSAGEAADQITVSFDDIYRSKADSLSYMYQRQTADEYTDGRLEEYRSLLEVTNVLVVDSRGNKVALAQESPADFTRSRYNQLRTVFDTGEASEAFEVRNKETSLRYYGSRIDDDRMVVIEQDPEELYKLLEETSTWKSILGNVSVGLEGYAFAVSEKDYTFLYHPDEKLSGTDALDAGIPVEELEDNNYTWLTVNGEKFYCGITKQQDAYIICAVSEKEIISSRGVTVAGILFAFFAVMTLVITYSIFMMKDREKSGKKEAGSSAWGKFCYDRVIGRKIGTISVVGLIFILIITFYMQTLFALSRQSMGNNERVAEVEKTLKHYEKDIDETTEQYNARYLNKGRIASYIISQDPGVAQKDALVELSKALDVEAVNVFDMAGVQTATSSPYTNFKLSGDPEDQSYEFNKLLNGADYIIQDAQTDEVSGGYHQYIGVTLRDDRGDADGFVQISVTPSKLKETLSNMQIDKVLEKTKVGKGGFVFAVDKKDKTFAYYPKEKLTGRSAVSYGMQKQQFKDAYCDYITVDNKTYYGSSLETKSDYIYVVVPKDAMTGARLPITLACGAVSFICLLFVFLLLTLSRSGREEADAVKDGAGRRNIDVVMPDGSVRKTETAESRWETVSIRWNEKTPEQQISTVLKMILGVLAAAICMAVMMKEKIFGSNSIFLYILNGEWERGVNIFALTGCILIICVVSVITVLVQAILRMLSKTFGARGETVCRLLHSFIKYFSVIAILYYCLALIGVDTKTLLASAGILTLVVGLGARTLVSDILAGLFIIFEGEFRVGDIVTIGDWRGTVLEIGIRTTKIEDPSKNIKIISNSEVSGVINMTRQYSYSWADVGIEYGESLERVENILEKEFPNIRKRLTNIIEGPFYKGVIELGESSVVIRVMVLCTESDRVQMGRDLNREMKLIFDKYDINIPFPQVVVNEPTEAKKASEWEKRRADKFNRSQKELSKSFIAEEEEN</sequence>
<feature type="transmembrane region" description="Helical" evidence="8">
    <location>
        <begin position="740"/>
        <end position="764"/>
    </location>
</feature>
<evidence type="ECO:0000259" key="10">
    <source>
        <dbReference type="Pfam" id="PF21088"/>
    </source>
</evidence>